<dbReference type="Pfam" id="PF13185">
    <property type="entry name" value="GAF_2"/>
    <property type="match status" value="1"/>
</dbReference>
<dbReference type="Gene3D" id="3.30.450.40">
    <property type="match status" value="2"/>
</dbReference>
<dbReference type="GO" id="GO:0016020">
    <property type="term" value="C:membrane"/>
    <property type="evidence" value="ECO:0007669"/>
    <property type="project" value="InterPro"/>
</dbReference>
<evidence type="ECO:0000313" key="8">
    <source>
        <dbReference type="Proteomes" id="UP000030002"/>
    </source>
</evidence>
<dbReference type="OrthoDB" id="5241249at2"/>
<sequence>MTDDASHARQPAAAKAPESRAPWPLSGLELDDLIEELRGRASSARASQERLGSLLSAVLAVSSDLELGEVLHRIVVAACDLVDATYGALGVIGTSGEELVEFVTHGVTPEERAAIGPLPHGHGLLGLIIRSPHPQRVSSIGEHAESYGFPPNHPPMTSFLGTPVRIRNQVFGNLYLTDKRSAPAFTEDDEAILTALAAAAGVAIENARLYERARTEHAWGEVLSDATQGLLAGREPEDVLSDVSARIRDLTNAVACVIALRHAADLEVAAVASADTGGAASPRAGEIIREPQVLAAMLAPATVVPSGSQGSRALVPLPLGDSPLGVLVVDWSVGDQSEHVQHLEAFGRSLAVSLGAARARVDRARSELLEDRDRIARDMHDNVIQRLFATGMSLQSAGPMSSPEVRDKLDGAVDELDAAIKDIRHTIFALHRVPGGRPLTAEIATVCGDAAVTLGFSPHLRLSGPVAEIPEALGAELLSVVREALSNAARHASATEVTVTVDVGDAVTVVVEDDGRGIREDVVRSGLANLARRAEGRGGSLTLGSRRPTGTRLEWRVPVAPGESGT</sequence>
<proteinExistence type="predicted"/>
<dbReference type="EMBL" id="AVPJ01000004">
    <property type="protein sequence ID" value="KGN33286.1"/>
    <property type="molecule type" value="Genomic_DNA"/>
</dbReference>
<dbReference type="eggNOG" id="COG3850">
    <property type="taxonomic scope" value="Bacteria"/>
</dbReference>
<gene>
    <name evidence="7" type="ORF">N802_14700</name>
</gene>
<dbReference type="Proteomes" id="UP000030002">
    <property type="component" value="Unassembled WGS sequence"/>
</dbReference>
<dbReference type="RefSeq" id="WP_052109559.1">
    <property type="nucleotide sequence ID" value="NZ_AVPJ01000004.1"/>
</dbReference>
<dbReference type="Pfam" id="PF02518">
    <property type="entry name" value="HATPase_c"/>
    <property type="match status" value="1"/>
</dbReference>
<reference evidence="7 8" key="1">
    <citation type="submission" date="2013-08" db="EMBL/GenBank/DDBJ databases">
        <title>The genome sequence of Knoellia sinensis.</title>
        <authorList>
            <person name="Zhu W."/>
            <person name="Wang G."/>
        </authorList>
    </citation>
    <scope>NUCLEOTIDE SEQUENCE [LARGE SCALE GENOMIC DNA]</scope>
    <source>
        <strain evidence="7 8">KCTC 19936</strain>
    </source>
</reference>
<evidence type="ECO:0000256" key="1">
    <source>
        <dbReference type="ARBA" id="ARBA00022679"/>
    </source>
</evidence>
<keyword evidence="1" id="KW-0808">Transferase</keyword>
<feature type="region of interest" description="Disordered" evidence="4">
    <location>
        <begin position="1"/>
        <end position="23"/>
    </location>
</feature>
<accession>A0A0A0JCB5</accession>
<dbReference type="InterPro" id="IPR029016">
    <property type="entry name" value="GAF-like_dom_sf"/>
</dbReference>
<dbReference type="GO" id="GO:0046983">
    <property type="term" value="F:protein dimerization activity"/>
    <property type="evidence" value="ECO:0007669"/>
    <property type="project" value="InterPro"/>
</dbReference>
<evidence type="ECO:0000256" key="4">
    <source>
        <dbReference type="SAM" id="MobiDB-lite"/>
    </source>
</evidence>
<dbReference type="SUPFAM" id="SSF55874">
    <property type="entry name" value="ATPase domain of HSP90 chaperone/DNA topoisomerase II/histidine kinase"/>
    <property type="match status" value="1"/>
</dbReference>
<evidence type="ECO:0000259" key="5">
    <source>
        <dbReference type="SMART" id="SM00065"/>
    </source>
</evidence>
<keyword evidence="8" id="KW-1185">Reference proteome</keyword>
<feature type="domain" description="Histidine kinase/HSP90-like ATPase" evidence="6">
    <location>
        <begin position="472"/>
        <end position="561"/>
    </location>
</feature>
<dbReference type="AlphaFoldDB" id="A0A0A0JCB5"/>
<dbReference type="STRING" id="1385520.N802_14700"/>
<evidence type="ECO:0000256" key="3">
    <source>
        <dbReference type="ARBA" id="ARBA00023012"/>
    </source>
</evidence>
<keyword evidence="3" id="KW-0902">Two-component regulatory system</keyword>
<evidence type="ECO:0000313" key="7">
    <source>
        <dbReference type="EMBL" id="KGN33286.1"/>
    </source>
</evidence>
<evidence type="ECO:0000259" key="6">
    <source>
        <dbReference type="SMART" id="SM00387"/>
    </source>
</evidence>
<organism evidence="7 8">
    <name type="scientific">Knoellia sinensis KCTC 19936</name>
    <dbReference type="NCBI Taxonomy" id="1385520"/>
    <lineage>
        <taxon>Bacteria</taxon>
        <taxon>Bacillati</taxon>
        <taxon>Actinomycetota</taxon>
        <taxon>Actinomycetes</taxon>
        <taxon>Micrococcales</taxon>
        <taxon>Intrasporangiaceae</taxon>
        <taxon>Knoellia</taxon>
    </lineage>
</organism>
<dbReference type="GO" id="GO:0000155">
    <property type="term" value="F:phosphorelay sensor kinase activity"/>
    <property type="evidence" value="ECO:0007669"/>
    <property type="project" value="InterPro"/>
</dbReference>
<dbReference type="InterPro" id="IPR050482">
    <property type="entry name" value="Sensor_HK_TwoCompSys"/>
</dbReference>
<keyword evidence="2 7" id="KW-0418">Kinase</keyword>
<dbReference type="InterPro" id="IPR003594">
    <property type="entry name" value="HATPase_dom"/>
</dbReference>
<dbReference type="SMART" id="SM00387">
    <property type="entry name" value="HATPase_c"/>
    <property type="match status" value="1"/>
</dbReference>
<dbReference type="InterPro" id="IPR003018">
    <property type="entry name" value="GAF"/>
</dbReference>
<dbReference type="Gene3D" id="3.30.565.10">
    <property type="entry name" value="Histidine kinase-like ATPase, C-terminal domain"/>
    <property type="match status" value="1"/>
</dbReference>
<name>A0A0A0JCB5_9MICO</name>
<dbReference type="SMART" id="SM00065">
    <property type="entry name" value="GAF"/>
    <property type="match status" value="2"/>
</dbReference>
<evidence type="ECO:0000256" key="2">
    <source>
        <dbReference type="ARBA" id="ARBA00022777"/>
    </source>
</evidence>
<dbReference type="InterPro" id="IPR011712">
    <property type="entry name" value="Sig_transdc_His_kin_sub3_dim/P"/>
</dbReference>
<dbReference type="Pfam" id="PF07730">
    <property type="entry name" value="HisKA_3"/>
    <property type="match status" value="1"/>
</dbReference>
<dbReference type="PANTHER" id="PTHR24421:SF56">
    <property type="entry name" value="OXYGEN SENSOR HISTIDINE KINASE RESPONSE REGULATOR DOST"/>
    <property type="match status" value="1"/>
</dbReference>
<feature type="domain" description="GAF" evidence="5">
    <location>
        <begin position="235"/>
        <end position="364"/>
    </location>
</feature>
<dbReference type="SUPFAM" id="SSF55781">
    <property type="entry name" value="GAF domain-like"/>
    <property type="match status" value="2"/>
</dbReference>
<dbReference type="PANTHER" id="PTHR24421">
    <property type="entry name" value="NITRATE/NITRITE SENSOR PROTEIN NARX-RELATED"/>
    <property type="match status" value="1"/>
</dbReference>
<dbReference type="InterPro" id="IPR036890">
    <property type="entry name" value="HATPase_C_sf"/>
</dbReference>
<feature type="domain" description="GAF" evidence="5">
    <location>
        <begin position="66"/>
        <end position="214"/>
    </location>
</feature>
<protein>
    <submittedName>
        <fullName evidence="7">Histidine kinase</fullName>
    </submittedName>
</protein>
<dbReference type="Gene3D" id="1.20.5.1930">
    <property type="match status" value="1"/>
</dbReference>
<dbReference type="CDD" id="cd16917">
    <property type="entry name" value="HATPase_UhpB-NarQ-NarX-like"/>
    <property type="match status" value="1"/>
</dbReference>
<comment type="caution">
    <text evidence="7">The sequence shown here is derived from an EMBL/GenBank/DDBJ whole genome shotgun (WGS) entry which is preliminary data.</text>
</comment>